<keyword evidence="1" id="KW-0472">Membrane</keyword>
<feature type="transmembrane region" description="Helical" evidence="1">
    <location>
        <begin position="151"/>
        <end position="174"/>
    </location>
</feature>
<evidence type="ECO:0000259" key="2">
    <source>
        <dbReference type="SMART" id="SM00014"/>
    </source>
</evidence>
<dbReference type="SMART" id="SM00014">
    <property type="entry name" value="acidPPc"/>
    <property type="match status" value="1"/>
</dbReference>
<keyword evidence="1" id="KW-1133">Transmembrane helix</keyword>
<feature type="transmembrane region" description="Helical" evidence="1">
    <location>
        <begin position="180"/>
        <end position="198"/>
    </location>
</feature>
<keyword evidence="1" id="KW-0812">Transmembrane</keyword>
<gene>
    <name evidence="3" type="ORF">AMETH_5146</name>
</gene>
<feature type="transmembrane region" description="Helical" evidence="1">
    <location>
        <begin position="86"/>
        <end position="104"/>
    </location>
</feature>
<dbReference type="InterPro" id="IPR000326">
    <property type="entry name" value="PAP2/HPO"/>
</dbReference>
<sequence length="210" mass="22265">MTRWLPLGGAFLVLFLGLGVAVARPPYAVDLAVAGLVQGWWRGTPGQVAQVVSDVFGPVVPAIFAIALAVGIVVCWRRGMRYQAGVALRVLAVLAATRLVSVVFKPLFVRDRPREYPEFSYPSGHVVSISSTGLAAALLCLWLAPKLTKWVVVFFSVATVLCAASRVILGVHWVSDTVGAVLGVLGVGFLTGWAVRLLPPQPVPSAPRSA</sequence>
<dbReference type="KEGG" id="amq:AMETH_5146"/>
<evidence type="ECO:0000256" key="1">
    <source>
        <dbReference type="SAM" id="Phobius"/>
    </source>
</evidence>
<keyword evidence="4" id="KW-1185">Reference proteome</keyword>
<organism evidence="3 4">
    <name type="scientific">Amycolatopsis methanolica 239</name>
    <dbReference type="NCBI Taxonomy" id="1068978"/>
    <lineage>
        <taxon>Bacteria</taxon>
        <taxon>Bacillati</taxon>
        <taxon>Actinomycetota</taxon>
        <taxon>Actinomycetes</taxon>
        <taxon>Pseudonocardiales</taxon>
        <taxon>Pseudonocardiaceae</taxon>
        <taxon>Amycolatopsis</taxon>
        <taxon>Amycolatopsis methanolica group</taxon>
    </lineage>
</organism>
<proteinExistence type="predicted"/>
<name>A0A076MWX9_AMYME</name>
<dbReference type="SUPFAM" id="SSF48317">
    <property type="entry name" value="Acid phosphatase/Vanadium-dependent haloperoxidase"/>
    <property type="match status" value="1"/>
</dbReference>
<dbReference type="AlphaFoldDB" id="A0A076MWX9"/>
<dbReference type="eggNOG" id="COG0671">
    <property type="taxonomic scope" value="Bacteria"/>
</dbReference>
<dbReference type="Pfam" id="PF01569">
    <property type="entry name" value="PAP2"/>
    <property type="match status" value="1"/>
</dbReference>
<feature type="transmembrane region" description="Helical" evidence="1">
    <location>
        <begin position="55"/>
        <end position="74"/>
    </location>
</feature>
<accession>A0A076MWX9</accession>
<dbReference type="Proteomes" id="UP000062973">
    <property type="component" value="Chromosome"/>
</dbReference>
<dbReference type="InterPro" id="IPR036938">
    <property type="entry name" value="PAP2/HPO_sf"/>
</dbReference>
<dbReference type="Gene3D" id="1.20.144.10">
    <property type="entry name" value="Phosphatidic acid phosphatase type 2/haloperoxidase"/>
    <property type="match status" value="1"/>
</dbReference>
<feature type="transmembrane region" description="Helical" evidence="1">
    <location>
        <begin position="124"/>
        <end position="144"/>
    </location>
</feature>
<dbReference type="PATRIC" id="fig|1068978.7.peg.5526"/>
<reference evidence="3 4" key="1">
    <citation type="submission" date="2014-07" db="EMBL/GenBank/DDBJ databases">
        <title>Whole Genome Sequence of the Amycolatopsis methanolica 239.</title>
        <authorList>
            <person name="Tang B."/>
        </authorList>
    </citation>
    <scope>NUCLEOTIDE SEQUENCE [LARGE SCALE GENOMIC DNA]</scope>
    <source>
        <strain evidence="3 4">239</strain>
    </source>
</reference>
<evidence type="ECO:0000313" key="3">
    <source>
        <dbReference type="EMBL" id="AIJ25238.1"/>
    </source>
</evidence>
<dbReference type="HOGENOM" id="CLU_1325717_0_0_11"/>
<feature type="domain" description="Phosphatidic acid phosphatase type 2/haloperoxidase" evidence="2">
    <location>
        <begin position="87"/>
        <end position="191"/>
    </location>
</feature>
<dbReference type="OrthoDB" id="3699141at2"/>
<dbReference type="STRING" id="1068978.AMETH_5146"/>
<evidence type="ECO:0000313" key="4">
    <source>
        <dbReference type="Proteomes" id="UP000062973"/>
    </source>
</evidence>
<dbReference type="EMBL" id="CP009110">
    <property type="protein sequence ID" value="AIJ25238.1"/>
    <property type="molecule type" value="Genomic_DNA"/>
</dbReference>
<protein>
    <recommendedName>
        <fullName evidence="2">Phosphatidic acid phosphatase type 2/haloperoxidase domain-containing protein</fullName>
    </recommendedName>
</protein>
<dbReference type="RefSeq" id="WP_017984079.1">
    <property type="nucleotide sequence ID" value="NZ_AQUL01000001.1"/>
</dbReference>